<dbReference type="Proteomes" id="UP001172101">
    <property type="component" value="Unassembled WGS sequence"/>
</dbReference>
<evidence type="ECO:0000256" key="1">
    <source>
        <dbReference type="SAM" id="MobiDB-lite"/>
    </source>
</evidence>
<organism evidence="3 4">
    <name type="scientific">Lasiosphaeria miniovina</name>
    <dbReference type="NCBI Taxonomy" id="1954250"/>
    <lineage>
        <taxon>Eukaryota</taxon>
        <taxon>Fungi</taxon>
        <taxon>Dikarya</taxon>
        <taxon>Ascomycota</taxon>
        <taxon>Pezizomycotina</taxon>
        <taxon>Sordariomycetes</taxon>
        <taxon>Sordariomycetidae</taxon>
        <taxon>Sordariales</taxon>
        <taxon>Lasiosphaeriaceae</taxon>
        <taxon>Lasiosphaeria</taxon>
    </lineage>
</organism>
<dbReference type="PROSITE" id="PS50280">
    <property type="entry name" value="SET"/>
    <property type="match status" value="1"/>
</dbReference>
<feature type="domain" description="SET" evidence="2">
    <location>
        <begin position="53"/>
        <end position="169"/>
    </location>
</feature>
<gene>
    <name evidence="3" type="ORF">B0T26DRAFT_645245</name>
</gene>
<dbReference type="SUPFAM" id="SSF82199">
    <property type="entry name" value="SET domain"/>
    <property type="match status" value="1"/>
</dbReference>
<dbReference type="EMBL" id="JAUIRO010000004">
    <property type="protein sequence ID" value="KAK0717859.1"/>
    <property type="molecule type" value="Genomic_DNA"/>
</dbReference>
<dbReference type="InterPro" id="IPR001214">
    <property type="entry name" value="SET_dom"/>
</dbReference>
<keyword evidence="4" id="KW-1185">Reference proteome</keyword>
<sequence>MDVKRATNDVGDKSGDGAEYDASADDFVPSPREAFHTQPDLCKELLRKVKSSVPLAIRSSTISMGSGLFVDKDVEDGCEIYRSVPLISCINGSEEEFCHSCLNSPKMEKGAAETGPLKRCQGCKVAMFCSKAIEALETHFNEYSKLGSEIRVCSLRKINAGEEITACYVDPTIDVSRRRALLKHEHFFDCFCTRCEDENKEHKAVLKGNGTLKTLHQAQTDMLNLMSSATKASKYPGLFPEFENVENVETQLRTIARRPFPVSHWPDHIEPLPLARLGIAGLYLGQGKPVPALTIGLRGKLMSRRRCGPDWVNEMDEIFGLLVAVAALPANHRVWEDKSFPPAGDIRNLAYGYLYAASKEATKAFGKDCKYTRVMCDLVAGLAAEMPDPKPSTKELEEASKAAQARLMNWAGIPSVYGVDLSH</sequence>
<proteinExistence type="predicted"/>
<dbReference type="GO" id="GO:0005634">
    <property type="term" value="C:nucleus"/>
    <property type="evidence" value="ECO:0007669"/>
    <property type="project" value="TreeGrafter"/>
</dbReference>
<accession>A0AA40DVH0</accession>
<reference evidence="3" key="1">
    <citation type="submission" date="2023-06" db="EMBL/GenBank/DDBJ databases">
        <title>Genome-scale phylogeny and comparative genomics of the fungal order Sordariales.</title>
        <authorList>
            <consortium name="Lawrence Berkeley National Laboratory"/>
            <person name="Hensen N."/>
            <person name="Bonometti L."/>
            <person name="Westerberg I."/>
            <person name="Brannstrom I.O."/>
            <person name="Guillou S."/>
            <person name="Cros-Aarteil S."/>
            <person name="Calhoun S."/>
            <person name="Haridas S."/>
            <person name="Kuo A."/>
            <person name="Mondo S."/>
            <person name="Pangilinan J."/>
            <person name="Riley R."/>
            <person name="LaButti K."/>
            <person name="Andreopoulos B."/>
            <person name="Lipzen A."/>
            <person name="Chen C."/>
            <person name="Yanf M."/>
            <person name="Daum C."/>
            <person name="Ng V."/>
            <person name="Clum A."/>
            <person name="Steindorff A."/>
            <person name="Ohm R."/>
            <person name="Martin F."/>
            <person name="Silar P."/>
            <person name="Natvig D."/>
            <person name="Lalanne C."/>
            <person name="Gautier V."/>
            <person name="Ament-velasquez S.L."/>
            <person name="Kruys A."/>
            <person name="Hutchinson M.I."/>
            <person name="Powell A.J."/>
            <person name="Barry K."/>
            <person name="Miller A.N."/>
            <person name="Grigoriev I.V."/>
            <person name="Debuchy R."/>
            <person name="Gladieux P."/>
            <person name="Thoren M.H."/>
            <person name="Johannesson H."/>
        </authorList>
    </citation>
    <scope>NUCLEOTIDE SEQUENCE</scope>
    <source>
        <strain evidence="3">SMH2392-1A</strain>
    </source>
</reference>
<feature type="compositionally biased region" description="Basic and acidic residues" evidence="1">
    <location>
        <begin position="1"/>
        <end position="16"/>
    </location>
</feature>
<dbReference type="InterPro" id="IPR050869">
    <property type="entry name" value="H3K4_H4K5_MeTrfase"/>
</dbReference>
<dbReference type="PANTHER" id="PTHR12197">
    <property type="entry name" value="HISTONE-LYSINE N-METHYLTRANSFERASE SMYD"/>
    <property type="match status" value="1"/>
</dbReference>
<dbReference type="InterPro" id="IPR011990">
    <property type="entry name" value="TPR-like_helical_dom_sf"/>
</dbReference>
<name>A0AA40DVH0_9PEZI</name>
<dbReference type="RefSeq" id="XP_060296652.1">
    <property type="nucleotide sequence ID" value="XM_060437699.1"/>
</dbReference>
<dbReference type="AlphaFoldDB" id="A0AA40DVH0"/>
<dbReference type="Gene3D" id="6.10.140.2220">
    <property type="match status" value="1"/>
</dbReference>
<dbReference type="Gene3D" id="1.25.40.10">
    <property type="entry name" value="Tetratricopeptide repeat domain"/>
    <property type="match status" value="1"/>
</dbReference>
<evidence type="ECO:0000259" key="2">
    <source>
        <dbReference type="PROSITE" id="PS50280"/>
    </source>
</evidence>
<dbReference type="InterPro" id="IPR046341">
    <property type="entry name" value="SET_dom_sf"/>
</dbReference>
<dbReference type="GeneID" id="85320969"/>
<evidence type="ECO:0000313" key="4">
    <source>
        <dbReference type="Proteomes" id="UP001172101"/>
    </source>
</evidence>
<evidence type="ECO:0000313" key="3">
    <source>
        <dbReference type="EMBL" id="KAK0717859.1"/>
    </source>
</evidence>
<dbReference type="PANTHER" id="PTHR12197:SF251">
    <property type="entry name" value="EG:BACR7C10.4 PROTEIN"/>
    <property type="match status" value="1"/>
</dbReference>
<comment type="caution">
    <text evidence="3">The sequence shown here is derived from an EMBL/GenBank/DDBJ whole genome shotgun (WGS) entry which is preliminary data.</text>
</comment>
<feature type="region of interest" description="Disordered" evidence="1">
    <location>
        <begin position="1"/>
        <end position="29"/>
    </location>
</feature>
<protein>
    <recommendedName>
        <fullName evidence="2">SET domain-containing protein</fullName>
    </recommendedName>
</protein>
<dbReference type="Gene3D" id="2.170.270.10">
    <property type="entry name" value="SET domain"/>
    <property type="match status" value="1"/>
</dbReference>